<dbReference type="EMBL" id="UHDZ01000001">
    <property type="protein sequence ID" value="SUM70578.1"/>
    <property type="molecule type" value="Genomic_DNA"/>
</dbReference>
<keyword evidence="1" id="KW-0489">Methyltransferase</keyword>
<dbReference type="CDD" id="cd02440">
    <property type="entry name" value="AdoMet_MTases"/>
    <property type="match status" value="1"/>
</dbReference>
<dbReference type="AlphaFoldDB" id="A0A380H498"/>
<dbReference type="InterPro" id="IPR010719">
    <property type="entry name" value="MnmM_MeTrfase"/>
</dbReference>
<dbReference type="GO" id="GO:0032259">
    <property type="term" value="P:methylation"/>
    <property type="evidence" value="ECO:0007669"/>
    <property type="project" value="UniProtKB-KW"/>
</dbReference>
<keyword evidence="1" id="KW-0808">Transferase</keyword>
<dbReference type="EC" id="2.1.1.-" evidence="1"/>
<name>A0A380H498_9STAP</name>
<evidence type="ECO:0000313" key="1">
    <source>
        <dbReference type="EMBL" id="SUM70578.1"/>
    </source>
</evidence>
<organism evidence="1 2">
    <name type="scientific">Staphylococcus saccharolyticus</name>
    <dbReference type="NCBI Taxonomy" id="33028"/>
    <lineage>
        <taxon>Bacteria</taxon>
        <taxon>Bacillati</taxon>
        <taxon>Bacillota</taxon>
        <taxon>Bacilli</taxon>
        <taxon>Bacillales</taxon>
        <taxon>Staphylococcaceae</taxon>
        <taxon>Staphylococcus</taxon>
    </lineage>
</organism>
<dbReference type="Pfam" id="PF06962">
    <property type="entry name" value="rRNA_methylase"/>
    <property type="match status" value="1"/>
</dbReference>
<dbReference type="RefSeq" id="WP_115313097.1">
    <property type="nucleotide sequence ID" value="NZ_CP066042.1"/>
</dbReference>
<sequence>MKLQRILSFSKTLIDMHVNKNSFVIDATCGNGNDTLYLASKVPDGYVYGFDIQQQAIKNTKDKVKDYQNVKLIHDGHEKVKKYIPESDYGSIDVAIFNLGYLPKSDKSVVTKPDTTIEAINNIFDILSVEGVIILVIYHGHEEGKLEKKALMSYLKHLDQNDAHVLQYQFINQKNNAPFICAIEKRR</sequence>
<keyword evidence="2" id="KW-1185">Reference proteome</keyword>
<dbReference type="Proteomes" id="UP000255425">
    <property type="component" value="Unassembled WGS sequence"/>
</dbReference>
<dbReference type="InterPro" id="IPR029063">
    <property type="entry name" value="SAM-dependent_MTases_sf"/>
</dbReference>
<evidence type="ECO:0000313" key="2">
    <source>
        <dbReference type="Proteomes" id="UP000255425"/>
    </source>
</evidence>
<dbReference type="GeneID" id="63936696"/>
<reference evidence="1 2" key="1">
    <citation type="submission" date="2018-06" db="EMBL/GenBank/DDBJ databases">
        <authorList>
            <consortium name="Pathogen Informatics"/>
            <person name="Doyle S."/>
        </authorList>
    </citation>
    <scope>NUCLEOTIDE SEQUENCE [LARGE SCALE GENOMIC DNA]</scope>
    <source>
        <strain evidence="1 2">NCTC11807</strain>
    </source>
</reference>
<gene>
    <name evidence="1" type="primary">ubiE_1</name>
    <name evidence="1" type="ORF">NCTC11807_01256</name>
</gene>
<dbReference type="EC" id="2.1.1.163" evidence="1"/>
<dbReference type="PANTHER" id="PTHR35276">
    <property type="entry name" value="S-ADENOSYL-L-METHIONINE-DEPENDENT METHYLTRANSFERASES SUPERFAMILY PROTEIN"/>
    <property type="match status" value="1"/>
</dbReference>
<dbReference type="PANTHER" id="PTHR35276:SF1">
    <property type="entry name" value="TRNA (MNM(5)S(2)U34)-METHYLTRANSFERASE, CHLOROPLASTIC"/>
    <property type="match status" value="1"/>
</dbReference>
<accession>A0A380H498</accession>
<proteinExistence type="predicted"/>
<dbReference type="SUPFAM" id="SSF53335">
    <property type="entry name" value="S-adenosyl-L-methionine-dependent methyltransferases"/>
    <property type="match status" value="1"/>
</dbReference>
<protein>
    <submittedName>
        <fullName evidence="1">SAM-dependent methyltransferase, MraW methylase family</fullName>
        <ecNumber evidence="1">2.1.1.-</ecNumber>
        <ecNumber evidence="1">2.1.1.163</ecNumber>
    </submittedName>
</protein>
<dbReference type="GO" id="GO:0043770">
    <property type="term" value="F:demethylmenaquinone methyltransferase activity"/>
    <property type="evidence" value="ECO:0007669"/>
    <property type="project" value="UniProtKB-EC"/>
</dbReference>
<dbReference type="Gene3D" id="3.40.50.150">
    <property type="entry name" value="Vaccinia Virus protein VP39"/>
    <property type="match status" value="1"/>
</dbReference>